<dbReference type="AlphaFoldDB" id="A0AAD7U7V9"/>
<evidence type="ECO:0000313" key="3">
    <source>
        <dbReference type="EMBL" id="KAJ8598927.1"/>
    </source>
</evidence>
<keyword evidence="4" id="KW-1185">Reference proteome</keyword>
<dbReference type="Gene3D" id="3.40.525.10">
    <property type="entry name" value="CRAL-TRIO lipid binding domain"/>
    <property type="match status" value="1"/>
</dbReference>
<dbReference type="EMBL" id="JAQMWT010000615">
    <property type="protein sequence ID" value="KAJ8598927.1"/>
    <property type="molecule type" value="Genomic_DNA"/>
</dbReference>
<feature type="compositionally biased region" description="Basic and acidic residues" evidence="1">
    <location>
        <begin position="362"/>
        <end position="372"/>
    </location>
</feature>
<dbReference type="SMART" id="SM00516">
    <property type="entry name" value="SEC14"/>
    <property type="match status" value="1"/>
</dbReference>
<dbReference type="PROSITE" id="PS50191">
    <property type="entry name" value="CRAL_TRIO"/>
    <property type="match status" value="1"/>
</dbReference>
<sequence length="437" mass="48831">MESVAARDDALGRLGLAPNKALVEGTAFTDEETRIFERVKREIPVAAVEGFDAAWQDRIIRGLWTHNKGTEAERLEQTKEAFVKISTWRREGKIDSILTRNLRGLETVMEHIRMTAGGDDLYGHLIWVEQLVEVAALCSCDLTTEEIVLVRAQATEAMERLKVKNSQATGLTRYKQVYVLDLAPLALGPLVRRGDVRKLTGEIMGLGSQYYPEGMWKIFIINAPFIFRTVYAVISPFIHPVTKDKIKILGGPSKYLKEMERNGIPMSSVPTLIGGTHPGRNMLPEIQELVSDAFPEAAGPVEETASSEEPRLQTTWQPTTAVKDIPRPKPVRKSSPWLCCANASAVSNPQQVSRVAETNPSPRKDEEEHDLHPQSPAPEEPKEDEKKEPEDTKSPDVPGSRDRGLVVAVHQHRAVSSKSKYAILTSMFIFVFWFVVF</sequence>
<organism evidence="3 4">
    <name type="scientific">Chrysophaeum taylorii</name>
    <dbReference type="NCBI Taxonomy" id="2483200"/>
    <lineage>
        <taxon>Eukaryota</taxon>
        <taxon>Sar</taxon>
        <taxon>Stramenopiles</taxon>
        <taxon>Ochrophyta</taxon>
        <taxon>Pelagophyceae</taxon>
        <taxon>Pelagomonadales</taxon>
        <taxon>Pelagomonadaceae</taxon>
        <taxon>Chrysophaeum</taxon>
    </lineage>
</organism>
<evidence type="ECO:0000256" key="1">
    <source>
        <dbReference type="SAM" id="MobiDB-lite"/>
    </source>
</evidence>
<dbReference type="SUPFAM" id="SSF52087">
    <property type="entry name" value="CRAL/TRIO domain"/>
    <property type="match status" value="1"/>
</dbReference>
<feature type="compositionally biased region" description="Polar residues" evidence="1">
    <location>
        <begin position="344"/>
        <end position="361"/>
    </location>
</feature>
<accession>A0AAD7U7V9</accession>
<dbReference type="PANTHER" id="PTHR45657:SF1">
    <property type="entry name" value="CRAL-TRIO DOMAIN-CONTAINING PROTEIN YKL091C-RELATED"/>
    <property type="match status" value="1"/>
</dbReference>
<name>A0AAD7U7V9_9STRA</name>
<feature type="region of interest" description="Disordered" evidence="1">
    <location>
        <begin position="298"/>
        <end position="403"/>
    </location>
</feature>
<dbReference type="InterPro" id="IPR001251">
    <property type="entry name" value="CRAL-TRIO_dom"/>
</dbReference>
<dbReference type="InterPro" id="IPR036865">
    <property type="entry name" value="CRAL-TRIO_dom_sf"/>
</dbReference>
<dbReference type="Proteomes" id="UP001230188">
    <property type="component" value="Unassembled WGS sequence"/>
</dbReference>
<evidence type="ECO:0000313" key="4">
    <source>
        <dbReference type="Proteomes" id="UP001230188"/>
    </source>
</evidence>
<feature type="domain" description="CRAL-TRIO" evidence="2">
    <location>
        <begin position="104"/>
        <end position="281"/>
    </location>
</feature>
<comment type="caution">
    <text evidence="3">The sequence shown here is derived from an EMBL/GenBank/DDBJ whole genome shotgun (WGS) entry which is preliminary data.</text>
</comment>
<evidence type="ECO:0000259" key="2">
    <source>
        <dbReference type="PROSITE" id="PS50191"/>
    </source>
</evidence>
<dbReference type="InterPro" id="IPR051026">
    <property type="entry name" value="PI/PC_transfer"/>
</dbReference>
<dbReference type="CDD" id="cd00170">
    <property type="entry name" value="SEC14"/>
    <property type="match status" value="1"/>
</dbReference>
<proteinExistence type="predicted"/>
<gene>
    <name evidence="3" type="ORF">CTAYLR_009835</name>
</gene>
<dbReference type="PANTHER" id="PTHR45657">
    <property type="entry name" value="CRAL-TRIO DOMAIN-CONTAINING PROTEIN YKL091C-RELATED"/>
    <property type="match status" value="1"/>
</dbReference>
<feature type="compositionally biased region" description="Basic and acidic residues" evidence="1">
    <location>
        <begin position="379"/>
        <end position="403"/>
    </location>
</feature>
<reference evidence="3" key="1">
    <citation type="submission" date="2023-01" db="EMBL/GenBank/DDBJ databases">
        <title>Metagenome sequencing of chrysophaentin producing Chrysophaeum taylorii.</title>
        <authorList>
            <person name="Davison J."/>
            <person name="Bewley C."/>
        </authorList>
    </citation>
    <scope>NUCLEOTIDE SEQUENCE</scope>
    <source>
        <strain evidence="3">NIES-1699</strain>
    </source>
</reference>
<dbReference type="Pfam" id="PF00650">
    <property type="entry name" value="CRAL_TRIO"/>
    <property type="match status" value="1"/>
</dbReference>
<protein>
    <recommendedName>
        <fullName evidence="2">CRAL-TRIO domain-containing protein</fullName>
    </recommendedName>
</protein>